<dbReference type="PRINTS" id="PR00455">
    <property type="entry name" value="HTHTETR"/>
</dbReference>
<reference evidence="5" key="1">
    <citation type="journal article" date="2019" name="Int. J. Syst. Evol. Microbiol.">
        <title>The Global Catalogue of Microorganisms (GCM) 10K type strain sequencing project: providing services to taxonomists for standard genome sequencing and annotation.</title>
        <authorList>
            <consortium name="The Broad Institute Genomics Platform"/>
            <consortium name="The Broad Institute Genome Sequencing Center for Infectious Disease"/>
            <person name="Wu L."/>
            <person name="Ma J."/>
        </authorList>
    </citation>
    <scope>NUCLEOTIDE SEQUENCE [LARGE SCALE GENOMIC DNA]</scope>
    <source>
        <strain evidence="5">JCM 13006</strain>
    </source>
</reference>
<dbReference type="PANTHER" id="PTHR30055:SF200">
    <property type="entry name" value="HTH-TYPE TRANSCRIPTIONAL REPRESSOR BDCR"/>
    <property type="match status" value="1"/>
</dbReference>
<evidence type="ECO:0000313" key="4">
    <source>
        <dbReference type="EMBL" id="GAA4882832.1"/>
    </source>
</evidence>
<dbReference type="Pfam" id="PF17932">
    <property type="entry name" value="TetR_C_24"/>
    <property type="match status" value="1"/>
</dbReference>
<evidence type="ECO:0000313" key="5">
    <source>
        <dbReference type="Proteomes" id="UP001501752"/>
    </source>
</evidence>
<dbReference type="Pfam" id="PF00440">
    <property type="entry name" value="TetR_N"/>
    <property type="match status" value="1"/>
</dbReference>
<evidence type="ECO:0000256" key="2">
    <source>
        <dbReference type="PROSITE-ProRule" id="PRU00335"/>
    </source>
</evidence>
<dbReference type="RefSeq" id="WP_345701314.1">
    <property type="nucleotide sequence ID" value="NZ_BAABIS010000001.1"/>
</dbReference>
<sequence>MERPGWEPRRVVAVEPVLPEGATPPGTRGRILREALALFAEAGFAGTSIRRIASAVGINSATPYAHHPSKEHVLAALVATGHEELHARLAEAAARTGRDGPAERLTALVRAHVLIHTDFPLLALVADAEIHALSPERAAPALALRHTCRRFLLDVVEDGVARGDFAVPDVLLAAGAISAMGVRVPAWFDPDQAFTRERVARDHAEFALRVVGASAPPRS</sequence>
<protein>
    <recommendedName>
        <fullName evidence="3">HTH tetR-type domain-containing protein</fullName>
    </recommendedName>
</protein>
<name>A0ABP9EQ06_9ACTN</name>
<feature type="domain" description="HTH tetR-type" evidence="3">
    <location>
        <begin position="25"/>
        <end position="85"/>
    </location>
</feature>
<dbReference type="Proteomes" id="UP001501752">
    <property type="component" value="Unassembled WGS sequence"/>
</dbReference>
<evidence type="ECO:0000256" key="1">
    <source>
        <dbReference type="ARBA" id="ARBA00023125"/>
    </source>
</evidence>
<keyword evidence="5" id="KW-1185">Reference proteome</keyword>
<dbReference type="Gene3D" id="1.10.357.10">
    <property type="entry name" value="Tetracycline Repressor, domain 2"/>
    <property type="match status" value="1"/>
</dbReference>
<evidence type="ECO:0000259" key="3">
    <source>
        <dbReference type="PROSITE" id="PS50977"/>
    </source>
</evidence>
<keyword evidence="1 2" id="KW-0238">DNA-binding</keyword>
<organism evidence="4 5">
    <name type="scientific">Kitasatospora terrestris</name>
    <dbReference type="NCBI Taxonomy" id="258051"/>
    <lineage>
        <taxon>Bacteria</taxon>
        <taxon>Bacillati</taxon>
        <taxon>Actinomycetota</taxon>
        <taxon>Actinomycetes</taxon>
        <taxon>Kitasatosporales</taxon>
        <taxon>Streptomycetaceae</taxon>
        <taxon>Kitasatospora</taxon>
    </lineage>
</organism>
<dbReference type="InterPro" id="IPR036271">
    <property type="entry name" value="Tet_transcr_reg_TetR-rel_C_sf"/>
</dbReference>
<proteinExistence type="predicted"/>
<dbReference type="InterPro" id="IPR041490">
    <property type="entry name" value="KstR2_TetR_C"/>
</dbReference>
<gene>
    <name evidence="4" type="ORF">GCM10023235_74160</name>
</gene>
<accession>A0ABP9EQ06</accession>
<comment type="caution">
    <text evidence="4">The sequence shown here is derived from an EMBL/GenBank/DDBJ whole genome shotgun (WGS) entry which is preliminary data.</text>
</comment>
<dbReference type="SUPFAM" id="SSF48498">
    <property type="entry name" value="Tetracyclin repressor-like, C-terminal domain"/>
    <property type="match status" value="1"/>
</dbReference>
<dbReference type="EMBL" id="BAABIS010000001">
    <property type="protein sequence ID" value="GAA4882832.1"/>
    <property type="molecule type" value="Genomic_DNA"/>
</dbReference>
<feature type="DNA-binding region" description="H-T-H motif" evidence="2">
    <location>
        <begin position="48"/>
        <end position="67"/>
    </location>
</feature>
<dbReference type="InterPro" id="IPR001647">
    <property type="entry name" value="HTH_TetR"/>
</dbReference>
<dbReference type="PROSITE" id="PS50977">
    <property type="entry name" value="HTH_TETR_2"/>
    <property type="match status" value="1"/>
</dbReference>
<dbReference type="PANTHER" id="PTHR30055">
    <property type="entry name" value="HTH-TYPE TRANSCRIPTIONAL REGULATOR RUTR"/>
    <property type="match status" value="1"/>
</dbReference>
<dbReference type="SUPFAM" id="SSF46689">
    <property type="entry name" value="Homeodomain-like"/>
    <property type="match status" value="1"/>
</dbReference>
<dbReference type="InterPro" id="IPR009057">
    <property type="entry name" value="Homeodomain-like_sf"/>
</dbReference>
<dbReference type="InterPro" id="IPR050109">
    <property type="entry name" value="HTH-type_TetR-like_transc_reg"/>
</dbReference>